<proteinExistence type="predicted"/>
<dbReference type="InterPro" id="IPR014054">
    <property type="entry name" value="Phage_regulatory_Rha"/>
</dbReference>
<evidence type="ECO:0000313" key="2">
    <source>
        <dbReference type="Proteomes" id="UP000285610"/>
    </source>
</evidence>
<comment type="caution">
    <text evidence="1">The sequence shown here is derived from an EMBL/GenBank/DDBJ whole genome shotgun (WGS) entry which is preliminary data.</text>
</comment>
<name>A0A415S8K1_MEDGN</name>
<gene>
    <name evidence="1" type="ORF">DWZ50_11290</name>
</gene>
<dbReference type="AlphaFoldDB" id="A0A415S8K1"/>
<dbReference type="EMBL" id="QRQE01000027">
    <property type="protein sequence ID" value="RHM74454.1"/>
    <property type="molecule type" value="Genomic_DNA"/>
</dbReference>
<reference evidence="1 2" key="1">
    <citation type="submission" date="2018-08" db="EMBL/GenBank/DDBJ databases">
        <title>A genome reference for cultivated species of the human gut microbiota.</title>
        <authorList>
            <person name="Zou Y."/>
            <person name="Xue W."/>
            <person name="Luo G."/>
        </authorList>
    </citation>
    <scope>NUCLEOTIDE SEQUENCE [LARGE SCALE GENOMIC DNA]</scope>
    <source>
        <strain evidence="1 2">AF33-12</strain>
    </source>
</reference>
<dbReference type="NCBIfam" id="TIGR02681">
    <property type="entry name" value="phage_pRha"/>
    <property type="match status" value="1"/>
</dbReference>
<dbReference type="RefSeq" id="WP_118444799.1">
    <property type="nucleotide sequence ID" value="NZ_QRQE01000027.1"/>
</dbReference>
<evidence type="ECO:0008006" key="3">
    <source>
        <dbReference type="Google" id="ProtNLM"/>
    </source>
</evidence>
<dbReference type="Proteomes" id="UP000285610">
    <property type="component" value="Unassembled WGS sequence"/>
</dbReference>
<dbReference type="Pfam" id="PF09669">
    <property type="entry name" value="Phage_pRha"/>
    <property type="match status" value="1"/>
</dbReference>
<organism evidence="1 2">
    <name type="scientific">Mediterraneibacter gnavus</name>
    <name type="common">Ruminococcus gnavus</name>
    <dbReference type="NCBI Taxonomy" id="33038"/>
    <lineage>
        <taxon>Bacteria</taxon>
        <taxon>Bacillati</taxon>
        <taxon>Bacillota</taxon>
        <taxon>Clostridia</taxon>
        <taxon>Lachnospirales</taxon>
        <taxon>Lachnospiraceae</taxon>
        <taxon>Mediterraneibacter</taxon>
    </lineage>
</organism>
<sequence length="258" mass="29338">MNNLTVFEQNGQLLTDSREVAMMVGKDHAKLLRDIKGYASHLIEANFGLSEYFIESEYKDSTGRTLPCYLCTKKGCDMIANKMTGKKGVIFTATYIEAFEKMKDFIEKGTQYVGIPLKEQVESLEVVASMLRMNDASKLLMLKGFYDSYHIPTEFLPNYEFNGNRAMKSLTALLKENNLGISAVQFNKKLLSAGILEEKERQSSKGRVKKFKSLTEKGLKYGENAVSPHNQKEVQPLYYSDTFNELFDMVMTADLSEW</sequence>
<accession>A0A415S8K1</accession>
<evidence type="ECO:0000313" key="1">
    <source>
        <dbReference type="EMBL" id="RHM74454.1"/>
    </source>
</evidence>
<protein>
    <recommendedName>
        <fullName evidence="3">Rha family transcriptional regulator</fullName>
    </recommendedName>
</protein>